<evidence type="ECO:0008006" key="3">
    <source>
        <dbReference type="Google" id="ProtNLM"/>
    </source>
</evidence>
<dbReference type="EMBL" id="CP163445">
    <property type="protein sequence ID" value="XDQ79344.1"/>
    <property type="molecule type" value="Genomic_DNA"/>
</dbReference>
<name>A0AB39TJK0_9ACTN</name>
<evidence type="ECO:0000313" key="2">
    <source>
        <dbReference type="EMBL" id="XDQ79344.1"/>
    </source>
</evidence>
<evidence type="ECO:0000256" key="1">
    <source>
        <dbReference type="SAM" id="MobiDB-lite"/>
    </source>
</evidence>
<accession>A0AB39TJK0</accession>
<gene>
    <name evidence="2" type="ORF">AB2U05_13180</name>
</gene>
<sequence length="139" mass="14721">MDAFGKHDVEIELQTLTKFAQQVEALLAAMDGSEAAPYKLEAQKVTADSFVNMFDTAKFPEAVALNTAYNNVHGQLVKLHKDFAAQIEAMKDAVKDTHSRYSTNEGQAVDAQNSVAKGAGLTPPSAGSSGAAPKGNVPR</sequence>
<dbReference type="RefSeq" id="WP_369183278.1">
    <property type="nucleotide sequence ID" value="NZ_CP163445.1"/>
</dbReference>
<feature type="compositionally biased region" description="Polar residues" evidence="1">
    <location>
        <begin position="100"/>
        <end position="115"/>
    </location>
</feature>
<proteinExistence type="predicted"/>
<protein>
    <recommendedName>
        <fullName evidence="3">PE domain-containing protein</fullName>
    </recommendedName>
</protein>
<dbReference type="AlphaFoldDB" id="A0AB39TJK0"/>
<feature type="region of interest" description="Disordered" evidence="1">
    <location>
        <begin position="96"/>
        <end position="139"/>
    </location>
</feature>
<organism evidence="2">
    <name type="scientific">Streptomyces sp. Y1</name>
    <dbReference type="NCBI Taxonomy" id="3238634"/>
    <lineage>
        <taxon>Bacteria</taxon>
        <taxon>Bacillati</taxon>
        <taxon>Actinomycetota</taxon>
        <taxon>Actinomycetes</taxon>
        <taxon>Kitasatosporales</taxon>
        <taxon>Streptomycetaceae</taxon>
        <taxon>Streptomyces</taxon>
    </lineage>
</organism>
<reference evidence="2" key="1">
    <citation type="submission" date="2024-07" db="EMBL/GenBank/DDBJ databases">
        <authorList>
            <person name="Yu S.T."/>
        </authorList>
    </citation>
    <scope>NUCLEOTIDE SEQUENCE</scope>
    <source>
        <strain evidence="2">Y1</strain>
    </source>
</reference>